<evidence type="ECO:0000256" key="1">
    <source>
        <dbReference type="SAM" id="Phobius"/>
    </source>
</evidence>
<protein>
    <submittedName>
        <fullName evidence="2">Uncharacterized protein</fullName>
    </submittedName>
</protein>
<dbReference type="EMBL" id="JACARV010000033">
    <property type="protein sequence ID" value="NWC81205.1"/>
    <property type="molecule type" value="Genomic_DNA"/>
</dbReference>
<accession>A0A7Y7ZAB8</accession>
<evidence type="ECO:0000313" key="2">
    <source>
        <dbReference type="EMBL" id="NWC81205.1"/>
    </source>
</evidence>
<dbReference type="Proteomes" id="UP000542695">
    <property type="component" value="Unassembled WGS sequence"/>
</dbReference>
<gene>
    <name evidence="2" type="ORF">HX798_12935</name>
</gene>
<feature type="transmembrane region" description="Helical" evidence="1">
    <location>
        <begin position="100"/>
        <end position="118"/>
    </location>
</feature>
<sequence length="289" mass="29968">MSNRVEIFVAMVDRVGKPGFQAGAASAVHDQFNTDKKGFSLIVQGAQTSTAVASVLSVTQMTAGAVPFINIATNSLAGTVTFLKIVAEYRDNQKLNYGDVVSLVGNVAGVVAGFALLLGGPLTAGSFTAVSLAASLIGTYNSELARRIQKTATDAIINALKTHDVTQEPSTPLIAPNLTVTDPASIAAHFGGLITVITWNPTTHDIKLDTRILEEFKTNASTRPIPHGGNNLPVTPSAPEHSGGATLTIGIESLTGQPPAGPTPSITVGFGAGQDKYACCNAPQQDKYR</sequence>
<proteinExistence type="predicted"/>
<keyword evidence="1" id="KW-1133">Transmembrane helix</keyword>
<reference evidence="2 3" key="1">
    <citation type="submission" date="2020-04" db="EMBL/GenBank/DDBJ databases">
        <title>Molecular characterization of pseudomonads from Agaricus bisporus reveal novel blotch 2 pathogens in Western Europe.</title>
        <authorList>
            <person name="Taparia T."/>
            <person name="Krijger M."/>
            <person name="Haynes E."/>
            <person name="Elpinstone J.G."/>
            <person name="Noble R."/>
            <person name="Van Der Wolf J."/>
        </authorList>
    </citation>
    <scope>NUCLEOTIDE SEQUENCE [LARGE SCALE GENOMIC DNA]</scope>
    <source>
        <strain evidence="2 3">P7765</strain>
    </source>
</reference>
<evidence type="ECO:0000313" key="3">
    <source>
        <dbReference type="Proteomes" id="UP000542695"/>
    </source>
</evidence>
<organism evidence="2 3">
    <name type="scientific">Pseudomonas putida</name>
    <name type="common">Arthrobacter siderocapsulatus</name>
    <dbReference type="NCBI Taxonomy" id="303"/>
    <lineage>
        <taxon>Bacteria</taxon>
        <taxon>Pseudomonadati</taxon>
        <taxon>Pseudomonadota</taxon>
        <taxon>Gammaproteobacteria</taxon>
        <taxon>Pseudomonadales</taxon>
        <taxon>Pseudomonadaceae</taxon>
        <taxon>Pseudomonas</taxon>
    </lineage>
</organism>
<comment type="caution">
    <text evidence="2">The sequence shown here is derived from an EMBL/GenBank/DDBJ whole genome shotgun (WGS) entry which is preliminary data.</text>
</comment>
<dbReference type="AlphaFoldDB" id="A0A7Y7ZAB8"/>
<keyword evidence="1" id="KW-0472">Membrane</keyword>
<dbReference type="RefSeq" id="WP_080952051.1">
    <property type="nucleotide sequence ID" value="NZ_JACARV010000033.1"/>
</dbReference>
<name>A0A7Y7ZAB8_PSEPU</name>
<keyword evidence="1" id="KW-0812">Transmembrane</keyword>